<dbReference type="AlphaFoldDB" id="C9XZQ4"/>
<evidence type="ECO:0000313" key="5">
    <source>
        <dbReference type="EMBL" id="CBA33475.1"/>
    </source>
</evidence>
<dbReference type="CDD" id="cd06529">
    <property type="entry name" value="S24_LexA-like"/>
    <property type="match status" value="1"/>
</dbReference>
<dbReference type="PANTHER" id="PTHR40661">
    <property type="match status" value="1"/>
</dbReference>
<dbReference type="PATRIC" id="fig|693216.3.peg.3246"/>
<dbReference type="Pfam" id="PF01381">
    <property type="entry name" value="HTH_3"/>
    <property type="match status" value="1"/>
</dbReference>
<accession>C9XZQ4</accession>
<dbReference type="CDD" id="cd00093">
    <property type="entry name" value="HTH_XRE"/>
    <property type="match status" value="1"/>
</dbReference>
<feature type="domain" description="HTH cro/C1-type" evidence="4">
    <location>
        <begin position="26"/>
        <end position="78"/>
    </location>
</feature>
<dbReference type="Proteomes" id="UP000002069">
    <property type="component" value="Chromosome"/>
</dbReference>
<dbReference type="HOGENOM" id="CLU_066192_1_2_6"/>
<dbReference type="Pfam" id="PF00717">
    <property type="entry name" value="Peptidase_S24"/>
    <property type="match status" value="1"/>
</dbReference>
<dbReference type="InterPro" id="IPR010982">
    <property type="entry name" value="Lambda_DNA-bd_dom_sf"/>
</dbReference>
<dbReference type="InterPro" id="IPR001387">
    <property type="entry name" value="Cro/C1-type_HTH"/>
</dbReference>
<dbReference type="PANTHER" id="PTHR40661:SF3">
    <property type="entry name" value="FELS-1 PROPHAGE TRANSCRIPTIONAL REGULATOR"/>
    <property type="match status" value="1"/>
</dbReference>
<name>C9XZQ4_CROTZ</name>
<dbReference type="InterPro" id="IPR036286">
    <property type="entry name" value="LexA/Signal_pep-like_sf"/>
</dbReference>
<keyword evidence="2" id="KW-0238">DNA-binding</keyword>
<dbReference type="InterPro" id="IPR015927">
    <property type="entry name" value="Peptidase_S24_S26A/B/C"/>
</dbReference>
<evidence type="ECO:0000259" key="4">
    <source>
        <dbReference type="PROSITE" id="PS50943"/>
    </source>
</evidence>
<protein>
    <submittedName>
        <fullName evidence="5">26 kDa repressor protein</fullName>
    </submittedName>
</protein>
<sequence length="245" mass="27240">MVKKSLRRYTEVRSHEDLTMNFSERLAKAMADAGYTQGALAKAVGMAQSSVNKLLNGANGSRNTVALARILGVSPEWLADGQGLMRPLTTERKSAAASGADVYRVEVFDVRASAGSGVMIRDEFIETIKSIEYSSEEARSLFGSRPADHIKMIAVNGDSMSGTFEPRDQIFVDVSVDFFDGDGIYIFTLDNYVYIKRLQLQHKRLAVISDNKKYETWYITDIDESGLNIRAKVLVSQSRAYKFHG</sequence>
<reference evidence="6" key="2">
    <citation type="journal article" date="2011" name="J. Bacteriol.">
        <title>Complete genome sequence of Cronobacter turicensis LMG 23827, a food-borne pathogen causing deaths in neonates.</title>
        <authorList>
            <person name="Stephan R."/>
            <person name="Lehner A."/>
            <person name="Tischler P."/>
            <person name="Rattei T."/>
        </authorList>
    </citation>
    <scope>NUCLEOTIDE SEQUENCE [LARGE SCALE GENOMIC DNA]</scope>
    <source>
        <strain evidence="6">DSM 18703 / CCUG 55852 / LMG 23827 / z3032</strain>
    </source>
</reference>
<evidence type="ECO:0000256" key="3">
    <source>
        <dbReference type="ARBA" id="ARBA00023163"/>
    </source>
</evidence>
<dbReference type="Gene3D" id="2.10.109.10">
    <property type="entry name" value="Umud Fragment, subunit A"/>
    <property type="match status" value="1"/>
</dbReference>
<dbReference type="SUPFAM" id="SSF51306">
    <property type="entry name" value="LexA/Signal peptidase"/>
    <property type="match status" value="1"/>
</dbReference>
<gene>
    <name evidence="5" type="primary">CI-HTT</name>
    <name evidence="5" type="ordered locus">Ctu_34300</name>
</gene>
<proteinExistence type="predicted"/>
<organism evidence="5 6">
    <name type="scientific">Cronobacter turicensis (strain DSM 18703 / CCUG 55852 / LMG 23827 / z3032)</name>
    <dbReference type="NCBI Taxonomy" id="693216"/>
    <lineage>
        <taxon>Bacteria</taxon>
        <taxon>Pseudomonadati</taxon>
        <taxon>Pseudomonadota</taxon>
        <taxon>Gammaproteobacteria</taxon>
        <taxon>Enterobacterales</taxon>
        <taxon>Enterobacteriaceae</taxon>
        <taxon>Cronobacter</taxon>
    </lineage>
</organism>
<evidence type="ECO:0000313" key="6">
    <source>
        <dbReference type="Proteomes" id="UP000002069"/>
    </source>
</evidence>
<evidence type="ECO:0000256" key="1">
    <source>
        <dbReference type="ARBA" id="ARBA00023015"/>
    </source>
</evidence>
<dbReference type="PROSITE" id="PS50943">
    <property type="entry name" value="HTH_CROC1"/>
    <property type="match status" value="1"/>
</dbReference>
<reference evidence="5 6" key="1">
    <citation type="journal article" date="2010" name="J. Bacteriol.">
        <title>Complete Genome Sequence of Cronobacter turicensis LMG 23827, a foodborne pathogen causing deaths in neonates.</title>
        <authorList>
            <person name="Stephan R."/>
            <person name="Lehner A."/>
            <person name="Tischler P."/>
            <person name="Rattei T."/>
        </authorList>
    </citation>
    <scope>NUCLEOTIDE SEQUENCE [LARGE SCALE GENOMIC DNA]</scope>
    <source>
        <strain evidence="6">DSM 18703 / CCUG 55852 / LMG 23827 / z3032</strain>
    </source>
</reference>
<dbReference type="KEGG" id="ctu:CTU_34300"/>
<dbReference type="SMART" id="SM00530">
    <property type="entry name" value="HTH_XRE"/>
    <property type="match status" value="1"/>
</dbReference>
<keyword evidence="3" id="KW-0804">Transcription</keyword>
<keyword evidence="1" id="KW-0805">Transcription regulation</keyword>
<dbReference type="Gene3D" id="1.10.260.40">
    <property type="entry name" value="lambda repressor-like DNA-binding domains"/>
    <property type="match status" value="1"/>
</dbReference>
<evidence type="ECO:0000256" key="2">
    <source>
        <dbReference type="ARBA" id="ARBA00023125"/>
    </source>
</evidence>
<dbReference type="SUPFAM" id="SSF47413">
    <property type="entry name" value="lambda repressor-like DNA-binding domains"/>
    <property type="match status" value="1"/>
</dbReference>
<dbReference type="InterPro" id="IPR039418">
    <property type="entry name" value="LexA-like"/>
</dbReference>
<keyword evidence="6" id="KW-1185">Reference proteome</keyword>
<dbReference type="GO" id="GO:0003677">
    <property type="term" value="F:DNA binding"/>
    <property type="evidence" value="ECO:0007669"/>
    <property type="project" value="UniProtKB-KW"/>
</dbReference>
<dbReference type="EMBL" id="FN543093">
    <property type="protein sequence ID" value="CBA33475.1"/>
    <property type="molecule type" value="Genomic_DNA"/>
</dbReference>